<gene>
    <name evidence="3" type="ORF">BI308_06800</name>
</gene>
<protein>
    <submittedName>
        <fullName evidence="3">Uncharacterized protein</fullName>
    </submittedName>
</protein>
<feature type="compositionally biased region" description="Acidic residues" evidence="1">
    <location>
        <begin position="118"/>
        <end position="130"/>
    </location>
</feature>
<feature type="region of interest" description="Disordered" evidence="1">
    <location>
        <begin position="181"/>
        <end position="213"/>
    </location>
</feature>
<organism evidence="3 4">
    <name type="scientific">Roseofilum reptotaenium AO1-A</name>
    <dbReference type="NCBI Taxonomy" id="1925591"/>
    <lineage>
        <taxon>Bacteria</taxon>
        <taxon>Bacillati</taxon>
        <taxon>Cyanobacteriota</taxon>
        <taxon>Cyanophyceae</taxon>
        <taxon>Desertifilales</taxon>
        <taxon>Desertifilaceae</taxon>
        <taxon>Roseofilum</taxon>
    </lineage>
</organism>
<feature type="region of interest" description="Disordered" evidence="1">
    <location>
        <begin position="92"/>
        <end position="134"/>
    </location>
</feature>
<keyword evidence="2" id="KW-1133">Transmembrane helix</keyword>
<keyword evidence="4" id="KW-1185">Reference proteome</keyword>
<evidence type="ECO:0000256" key="2">
    <source>
        <dbReference type="SAM" id="Phobius"/>
    </source>
</evidence>
<keyword evidence="2" id="KW-0472">Membrane</keyword>
<feature type="compositionally biased region" description="Low complexity" evidence="1">
    <location>
        <begin position="181"/>
        <end position="202"/>
    </location>
</feature>
<dbReference type="Proteomes" id="UP000183940">
    <property type="component" value="Unassembled WGS sequence"/>
</dbReference>
<dbReference type="EMBL" id="MLAW01000008">
    <property type="protein sequence ID" value="OJJ26316.1"/>
    <property type="molecule type" value="Genomic_DNA"/>
</dbReference>
<proteinExistence type="predicted"/>
<dbReference type="AlphaFoldDB" id="A0A1L9QUL8"/>
<sequence length="287" mass="31023">MAQPNPAEITDALNSVLQPQGVTAKALVKEGCLHILLEGENIPEQEEYVAIVHDEILNMGIDSFPTLQIYGRQIGSKKPSWSDTIDLLQGKEDEEELPNFALDDPDEDLNSYNGNDLDGAEPLDSELDESGEQKKSGAKKFLPLLAIPIVAVIGGAVWWFFLRPAPAPLLPATAPEIAPDTAAPETAVESPPETTEPEATPANPASVPPASTDPWREGINLAMSAAELAQTASTRAEWEEVSSQWQQARDLMAQVPEDSENYGAAQERVITYGENANSAQIWADRSN</sequence>
<name>A0A1L9QUL8_9CYAN</name>
<feature type="transmembrane region" description="Helical" evidence="2">
    <location>
        <begin position="141"/>
        <end position="161"/>
    </location>
</feature>
<feature type="compositionally biased region" description="Acidic residues" evidence="1">
    <location>
        <begin position="92"/>
        <end position="109"/>
    </location>
</feature>
<evidence type="ECO:0000313" key="3">
    <source>
        <dbReference type="EMBL" id="OJJ26316.1"/>
    </source>
</evidence>
<evidence type="ECO:0000256" key="1">
    <source>
        <dbReference type="SAM" id="MobiDB-lite"/>
    </source>
</evidence>
<reference evidence="3" key="1">
    <citation type="submission" date="2016-10" db="EMBL/GenBank/DDBJ databases">
        <title>CRISPR-Cas defence system in Roseofilum reptotaenium: evidence of a bacteriophage-cyanobacterium arms race in the coral black band disease.</title>
        <authorList>
            <person name="Buerger P."/>
            <person name="Wood-Charlson E.M."/>
            <person name="Weynberg K.D."/>
            <person name="Willis B."/>
            <person name="Van Oppen M.J."/>
        </authorList>
    </citation>
    <scope>NUCLEOTIDE SEQUENCE [LARGE SCALE GENOMIC DNA]</scope>
    <source>
        <strain evidence="3">AO1-A</strain>
    </source>
</reference>
<keyword evidence="2" id="KW-0812">Transmembrane</keyword>
<accession>A0A1L9QUL8</accession>
<comment type="caution">
    <text evidence="3">The sequence shown here is derived from an EMBL/GenBank/DDBJ whole genome shotgun (WGS) entry which is preliminary data.</text>
</comment>
<evidence type="ECO:0000313" key="4">
    <source>
        <dbReference type="Proteomes" id="UP000183940"/>
    </source>
</evidence>
<dbReference type="STRING" id="1925591.BI308_06800"/>